<name>A0AAW1RHW4_9CHLO</name>
<organism evidence="3 4">
    <name type="scientific">Elliptochloris bilobata</name>
    <dbReference type="NCBI Taxonomy" id="381761"/>
    <lineage>
        <taxon>Eukaryota</taxon>
        <taxon>Viridiplantae</taxon>
        <taxon>Chlorophyta</taxon>
        <taxon>core chlorophytes</taxon>
        <taxon>Trebouxiophyceae</taxon>
        <taxon>Trebouxiophyceae incertae sedis</taxon>
        <taxon>Elliptochloris clade</taxon>
        <taxon>Elliptochloris</taxon>
    </lineage>
</organism>
<accession>A0AAW1RHW4</accession>
<dbReference type="InterPro" id="IPR029033">
    <property type="entry name" value="His_PPase_superfam"/>
</dbReference>
<dbReference type="InterPro" id="IPR013078">
    <property type="entry name" value="His_Pase_superF_clade-1"/>
</dbReference>
<sequence>MRALVAAQQATIGRLEAAVADQARVGGSLVRSASGIGGQTGGVRPFDAQRAAIGDRRYLGMYDARFHSTHRGATPRDYRVLPKKIFLVRHAESEGNVDNFAYTFTPDPQVPLTARGHRQAEAAGNKIKAALEAQGEPYKLYFYMSPYMRSKQTVEALLGVFREDEIAGFQEEVQLREQDFGNFQDAEGKQKEKAERLRFGRFFYRFPNGESGADVYDRMTIFEDHLIRDINAGRYAGGTSLVLVTHGLALRVLLMRWFHWSVDQFMNVFNPPNAEPLELELMPDKLAAAPGGSASWIHTKALYRLTPESRDLVRGCSDEMCSTSVLPCGVNLWGAR</sequence>
<dbReference type="Gene3D" id="3.40.50.1240">
    <property type="entry name" value="Phosphoglycerate mutase-like"/>
    <property type="match status" value="1"/>
</dbReference>
<feature type="binding site" evidence="2">
    <location>
        <position position="191"/>
    </location>
    <ligand>
        <name>substrate</name>
    </ligand>
</feature>
<evidence type="ECO:0008006" key="5">
    <source>
        <dbReference type="Google" id="ProtNLM"/>
    </source>
</evidence>
<dbReference type="PANTHER" id="PTHR46192">
    <property type="entry name" value="BROAD-RANGE ACID PHOSPHATASE DET1"/>
    <property type="match status" value="1"/>
</dbReference>
<proteinExistence type="predicted"/>
<protein>
    <recommendedName>
        <fullName evidence="5">Phosphoglycerate mutase-like protein</fullName>
    </recommendedName>
</protein>
<feature type="active site" description="Tele-phosphohistidine intermediate" evidence="1">
    <location>
        <position position="90"/>
    </location>
</feature>
<dbReference type="SMART" id="SM00855">
    <property type="entry name" value="PGAM"/>
    <property type="match status" value="1"/>
</dbReference>
<reference evidence="3 4" key="1">
    <citation type="journal article" date="2024" name="Nat. Commun.">
        <title>Phylogenomics reveals the evolutionary origins of lichenization in chlorophyte algae.</title>
        <authorList>
            <person name="Puginier C."/>
            <person name="Libourel C."/>
            <person name="Otte J."/>
            <person name="Skaloud P."/>
            <person name="Haon M."/>
            <person name="Grisel S."/>
            <person name="Petersen M."/>
            <person name="Berrin J.G."/>
            <person name="Delaux P.M."/>
            <person name="Dal Grande F."/>
            <person name="Keller J."/>
        </authorList>
    </citation>
    <scope>NUCLEOTIDE SEQUENCE [LARGE SCALE GENOMIC DNA]</scope>
    <source>
        <strain evidence="3 4">SAG 245.80</strain>
    </source>
</reference>
<dbReference type="InterPro" id="IPR052765">
    <property type="entry name" value="PGM-Related"/>
</dbReference>
<gene>
    <name evidence="3" type="ORF">WJX81_005906</name>
</gene>
<feature type="binding site" evidence="2">
    <location>
        <begin position="89"/>
        <end position="96"/>
    </location>
    <ligand>
        <name>substrate</name>
    </ligand>
</feature>
<evidence type="ECO:0000313" key="4">
    <source>
        <dbReference type="Proteomes" id="UP001445335"/>
    </source>
</evidence>
<evidence type="ECO:0000256" key="1">
    <source>
        <dbReference type="PIRSR" id="PIRSR613078-1"/>
    </source>
</evidence>
<keyword evidence="4" id="KW-1185">Reference proteome</keyword>
<dbReference type="Pfam" id="PF00300">
    <property type="entry name" value="His_Phos_1"/>
    <property type="match status" value="1"/>
</dbReference>
<feature type="binding site" evidence="2">
    <location>
        <position position="149"/>
    </location>
    <ligand>
        <name>substrate</name>
    </ligand>
</feature>
<dbReference type="SUPFAM" id="SSF53254">
    <property type="entry name" value="Phosphoglycerate mutase-like"/>
    <property type="match status" value="1"/>
</dbReference>
<dbReference type="Proteomes" id="UP001445335">
    <property type="component" value="Unassembled WGS sequence"/>
</dbReference>
<evidence type="ECO:0000256" key="2">
    <source>
        <dbReference type="PIRSR" id="PIRSR613078-2"/>
    </source>
</evidence>
<dbReference type="EMBL" id="JALJOU010000037">
    <property type="protein sequence ID" value="KAK9833319.1"/>
    <property type="molecule type" value="Genomic_DNA"/>
</dbReference>
<evidence type="ECO:0000313" key="3">
    <source>
        <dbReference type="EMBL" id="KAK9833319.1"/>
    </source>
</evidence>
<dbReference type="CDD" id="cd07067">
    <property type="entry name" value="HP_PGM_like"/>
    <property type="match status" value="1"/>
</dbReference>
<feature type="active site" description="Proton donor/acceptor" evidence="1">
    <location>
        <position position="177"/>
    </location>
</feature>
<comment type="caution">
    <text evidence="3">The sequence shown here is derived from an EMBL/GenBank/DDBJ whole genome shotgun (WGS) entry which is preliminary data.</text>
</comment>
<dbReference type="AlphaFoldDB" id="A0AAW1RHW4"/>